<keyword evidence="1" id="KW-0812">Transmembrane</keyword>
<accession>A0A1I8EMR1</accession>
<proteinExistence type="predicted"/>
<protein>
    <submittedName>
        <fullName evidence="2">Uncharacterized protein</fullName>
    </submittedName>
</protein>
<reference evidence="2" key="1">
    <citation type="submission" date="2016-11" db="UniProtKB">
        <authorList>
            <consortium name="WormBaseParasite"/>
        </authorList>
    </citation>
    <scope>IDENTIFICATION</scope>
    <source>
        <strain evidence="2">pt0022</strain>
    </source>
</reference>
<name>A0A1I8EMR1_WUCBA</name>
<evidence type="ECO:0000313" key="2">
    <source>
        <dbReference type="WBParaSite" id="maker-PairedContig_331-snap-gene-0.2-mRNA-1"/>
    </source>
</evidence>
<dbReference type="WBParaSite" id="maker-PairedContig_331-snap-gene-0.2-mRNA-1">
    <property type="protein sequence ID" value="maker-PairedContig_331-snap-gene-0.2-mRNA-1"/>
    <property type="gene ID" value="maker-PairedContig_331-snap-gene-0.2"/>
</dbReference>
<evidence type="ECO:0000256" key="1">
    <source>
        <dbReference type="SAM" id="Phobius"/>
    </source>
</evidence>
<sequence length="106" mass="12227">MLNDDTSKVLLTTTIDNLICCSTDQISEKNLEVRRMMIYFQILFLYVINGQIIGVTDIAMIVQEFNLLQLVLGKCERNILSSELNFSQLPYAELPTSVLFFSFLFY</sequence>
<organism evidence="2">
    <name type="scientific">Wuchereria bancrofti</name>
    <dbReference type="NCBI Taxonomy" id="6293"/>
    <lineage>
        <taxon>Eukaryota</taxon>
        <taxon>Metazoa</taxon>
        <taxon>Ecdysozoa</taxon>
        <taxon>Nematoda</taxon>
        <taxon>Chromadorea</taxon>
        <taxon>Rhabditida</taxon>
        <taxon>Spirurina</taxon>
        <taxon>Spiruromorpha</taxon>
        <taxon>Filarioidea</taxon>
        <taxon>Onchocercidae</taxon>
        <taxon>Wuchereria</taxon>
    </lineage>
</organism>
<keyword evidence="1" id="KW-1133">Transmembrane helix</keyword>
<keyword evidence="1" id="KW-0472">Membrane</keyword>
<feature type="transmembrane region" description="Helical" evidence="1">
    <location>
        <begin position="38"/>
        <end position="62"/>
    </location>
</feature>
<dbReference type="AlphaFoldDB" id="A0A1I8EMR1"/>